<dbReference type="PANTHER" id="PTHR31709">
    <property type="entry name" value="LEUCINE ZIPPER PROTEIN 4-RELATED"/>
    <property type="match status" value="1"/>
</dbReference>
<evidence type="ECO:0000256" key="2">
    <source>
        <dbReference type="SAM" id="SignalP"/>
    </source>
</evidence>
<proteinExistence type="predicted"/>
<feature type="signal peptide" evidence="2">
    <location>
        <begin position="1"/>
        <end position="17"/>
    </location>
</feature>
<protein>
    <submittedName>
        <fullName evidence="3">Uncharacterized protein</fullName>
    </submittedName>
</protein>
<evidence type="ECO:0000256" key="1">
    <source>
        <dbReference type="SAM" id="MobiDB-lite"/>
    </source>
</evidence>
<evidence type="ECO:0000313" key="3">
    <source>
        <dbReference type="EMBL" id="TNN27585.1"/>
    </source>
</evidence>
<comment type="caution">
    <text evidence="3">The sequence shown here is derived from an EMBL/GenBank/DDBJ whole genome shotgun (WGS) entry which is preliminary data.</text>
</comment>
<dbReference type="InterPro" id="IPR052690">
    <property type="entry name" value="Antho-RFamide"/>
</dbReference>
<feature type="region of interest" description="Disordered" evidence="1">
    <location>
        <begin position="432"/>
        <end position="470"/>
    </location>
</feature>
<dbReference type="AlphaFoldDB" id="A0A4Z2EFT7"/>
<dbReference type="EMBL" id="SRLO01008040">
    <property type="protein sequence ID" value="TNN27585.1"/>
    <property type="molecule type" value="Genomic_DNA"/>
</dbReference>
<reference evidence="3 4" key="1">
    <citation type="submission" date="2019-03" db="EMBL/GenBank/DDBJ databases">
        <title>First draft genome of Liparis tanakae, snailfish: a comprehensive survey of snailfish specific genes.</title>
        <authorList>
            <person name="Kim W."/>
            <person name="Song I."/>
            <person name="Jeong J.-H."/>
            <person name="Kim D."/>
            <person name="Kim S."/>
            <person name="Ryu S."/>
            <person name="Song J.Y."/>
            <person name="Lee S.K."/>
        </authorList>
    </citation>
    <scope>NUCLEOTIDE SEQUENCE [LARGE SCALE GENOMIC DNA]</scope>
    <source>
        <tissue evidence="3">Muscle</tissue>
    </source>
</reference>
<feature type="chain" id="PRO_5021344404" evidence="2">
    <location>
        <begin position="18"/>
        <end position="470"/>
    </location>
</feature>
<feature type="compositionally biased region" description="Low complexity" evidence="1">
    <location>
        <begin position="432"/>
        <end position="453"/>
    </location>
</feature>
<sequence length="470" mass="50848">MPRLKWAIRKPSSRFCLAVLSRAFLMSTRLGSMDLMTARKARPLVQLFPKVLTCGPVGLQDFRPDVRTKLNSQDKHEHVEHVVYGEPDQRSAAHLRVLFWTHCSSLLMALPCSRMAAAAAAAGLSSGGVPRGASPSEAGGMDDRLEDEGNWLRMFPLCGSGVSNWPQLADYQSASCSNYLEEEDDVPDESQDDGGVSICDVGCIDADELHLRTHGGERGGGERGGAHVATPTLPRPRCHARQEGQHLGDVVELEDAMGRPLEALELWTGGESLMNSIRTSTPKHLNTSHPHHLTSSSPHILITSHPHHLTSSSPHILTSSSPHILITSHPHHLTSSSPHHLITSHPHILITSSPHILITSSPHHLTSSSPHILITSHPHHLITSHPHHLTSSSSHFLITSHPHHLTSSSPHILTSSSPHILITSHHHHLTSSSPHILITSHPHPLTSSSPHILTASHSPAGSRTAPPAAP</sequence>
<dbReference type="Proteomes" id="UP000314294">
    <property type="component" value="Unassembled WGS sequence"/>
</dbReference>
<feature type="region of interest" description="Disordered" evidence="1">
    <location>
        <begin position="125"/>
        <end position="144"/>
    </location>
</feature>
<evidence type="ECO:0000313" key="4">
    <source>
        <dbReference type="Proteomes" id="UP000314294"/>
    </source>
</evidence>
<accession>A0A4Z2EFT7</accession>
<dbReference type="PANTHER" id="PTHR31709:SF3">
    <property type="entry name" value="LEUCINE ZIPPER PROTEIN 4-RELATED"/>
    <property type="match status" value="1"/>
</dbReference>
<gene>
    <name evidence="3" type="ORF">EYF80_062269</name>
</gene>
<organism evidence="3 4">
    <name type="scientific">Liparis tanakae</name>
    <name type="common">Tanaka's snailfish</name>
    <dbReference type="NCBI Taxonomy" id="230148"/>
    <lineage>
        <taxon>Eukaryota</taxon>
        <taxon>Metazoa</taxon>
        <taxon>Chordata</taxon>
        <taxon>Craniata</taxon>
        <taxon>Vertebrata</taxon>
        <taxon>Euteleostomi</taxon>
        <taxon>Actinopterygii</taxon>
        <taxon>Neopterygii</taxon>
        <taxon>Teleostei</taxon>
        <taxon>Neoteleostei</taxon>
        <taxon>Acanthomorphata</taxon>
        <taxon>Eupercaria</taxon>
        <taxon>Perciformes</taxon>
        <taxon>Cottioidei</taxon>
        <taxon>Cottales</taxon>
        <taxon>Liparidae</taxon>
        <taxon>Liparis</taxon>
    </lineage>
</organism>
<keyword evidence="4" id="KW-1185">Reference proteome</keyword>
<keyword evidence="2" id="KW-0732">Signal</keyword>
<name>A0A4Z2EFT7_9TELE</name>